<comment type="caution">
    <text evidence="2">The sequence shown here is derived from an EMBL/GenBank/DDBJ whole genome shotgun (WGS) entry which is preliminary data.</text>
</comment>
<evidence type="ECO:0000313" key="3">
    <source>
        <dbReference type="Proteomes" id="UP000324222"/>
    </source>
</evidence>
<dbReference type="AlphaFoldDB" id="A0A5B7E6V2"/>
<organism evidence="2 3">
    <name type="scientific">Portunus trituberculatus</name>
    <name type="common">Swimming crab</name>
    <name type="synonym">Neptunus trituberculatus</name>
    <dbReference type="NCBI Taxonomy" id="210409"/>
    <lineage>
        <taxon>Eukaryota</taxon>
        <taxon>Metazoa</taxon>
        <taxon>Ecdysozoa</taxon>
        <taxon>Arthropoda</taxon>
        <taxon>Crustacea</taxon>
        <taxon>Multicrustacea</taxon>
        <taxon>Malacostraca</taxon>
        <taxon>Eumalacostraca</taxon>
        <taxon>Eucarida</taxon>
        <taxon>Decapoda</taxon>
        <taxon>Pleocyemata</taxon>
        <taxon>Brachyura</taxon>
        <taxon>Eubrachyura</taxon>
        <taxon>Portunoidea</taxon>
        <taxon>Portunidae</taxon>
        <taxon>Portuninae</taxon>
        <taxon>Portunus</taxon>
    </lineage>
</organism>
<protein>
    <submittedName>
        <fullName evidence="2">Retrovirus-related Pol polyprotein from type-2 retrotransposable element R2DM</fullName>
    </submittedName>
</protein>
<evidence type="ECO:0000256" key="1">
    <source>
        <dbReference type="SAM" id="MobiDB-lite"/>
    </source>
</evidence>
<keyword evidence="3" id="KW-1185">Reference proteome</keyword>
<dbReference type="EMBL" id="VSRR010002130">
    <property type="protein sequence ID" value="MPC29760.1"/>
    <property type="molecule type" value="Genomic_DNA"/>
</dbReference>
<feature type="region of interest" description="Disordered" evidence="1">
    <location>
        <begin position="58"/>
        <end position="80"/>
    </location>
</feature>
<dbReference type="Proteomes" id="UP000324222">
    <property type="component" value="Unassembled WGS sequence"/>
</dbReference>
<gene>
    <name evidence="2" type="primary">pol_16</name>
    <name evidence="2" type="ORF">E2C01_023008</name>
</gene>
<sequence>MSIGKPVSQKKARLQVHSKDVAEKKRLGCQGLFGRSSIEEIRLPEAVRPTLEVAEIERSIKTTKPSTAPGPDSRRQEPPLNAASRCHLMCSSLRLLSWGTKVGLKLGIPKCGTHYIRSDGKRKRWLMDTRTTFSVIGVRLKALQLREVCKSLGLEVGVAMGQAETKRAIAALVKGLGSLQKAPLKPQEKLWGLKSVIIPKQQYKRALLSTSNLTYKEMHESTVLCHKTQLYASTHGRGLSGTDESPPTHE</sequence>
<evidence type="ECO:0000313" key="2">
    <source>
        <dbReference type="EMBL" id="MPC29760.1"/>
    </source>
</evidence>
<proteinExistence type="predicted"/>
<name>A0A5B7E6V2_PORTR</name>
<accession>A0A5B7E6V2</accession>
<reference evidence="2 3" key="1">
    <citation type="submission" date="2019-05" db="EMBL/GenBank/DDBJ databases">
        <title>Another draft genome of Portunus trituberculatus and its Hox gene families provides insights of decapod evolution.</title>
        <authorList>
            <person name="Jeong J.-H."/>
            <person name="Song I."/>
            <person name="Kim S."/>
            <person name="Choi T."/>
            <person name="Kim D."/>
            <person name="Ryu S."/>
            <person name="Kim W."/>
        </authorList>
    </citation>
    <scope>NUCLEOTIDE SEQUENCE [LARGE SCALE GENOMIC DNA]</scope>
    <source>
        <tissue evidence="2">Muscle</tissue>
    </source>
</reference>